<accession>R7QMT5</accession>
<dbReference type="KEGG" id="ccp:CHC_T00006549001"/>
<dbReference type="GeneID" id="17326692"/>
<reference evidence="2" key="1">
    <citation type="journal article" date="2013" name="Proc. Natl. Acad. Sci. U.S.A.">
        <title>Genome structure and metabolic features in the red seaweed Chondrus crispus shed light on evolution of the Archaeplastida.</title>
        <authorList>
            <person name="Collen J."/>
            <person name="Porcel B."/>
            <person name="Carre W."/>
            <person name="Ball S.G."/>
            <person name="Chaparro C."/>
            <person name="Tonon T."/>
            <person name="Barbeyron T."/>
            <person name="Michel G."/>
            <person name="Noel B."/>
            <person name="Valentin K."/>
            <person name="Elias M."/>
            <person name="Artiguenave F."/>
            <person name="Arun A."/>
            <person name="Aury J.M."/>
            <person name="Barbosa-Neto J.F."/>
            <person name="Bothwell J.H."/>
            <person name="Bouget F.Y."/>
            <person name="Brillet L."/>
            <person name="Cabello-Hurtado F."/>
            <person name="Capella-Gutierrez S."/>
            <person name="Charrier B."/>
            <person name="Cladiere L."/>
            <person name="Cock J.M."/>
            <person name="Coelho S.M."/>
            <person name="Colleoni C."/>
            <person name="Czjzek M."/>
            <person name="Da Silva C."/>
            <person name="Delage L."/>
            <person name="Denoeud F."/>
            <person name="Deschamps P."/>
            <person name="Dittami S.M."/>
            <person name="Gabaldon T."/>
            <person name="Gachon C.M."/>
            <person name="Groisillier A."/>
            <person name="Herve C."/>
            <person name="Jabbari K."/>
            <person name="Katinka M."/>
            <person name="Kloareg B."/>
            <person name="Kowalczyk N."/>
            <person name="Labadie K."/>
            <person name="Leblanc C."/>
            <person name="Lopez P.J."/>
            <person name="McLachlan D.H."/>
            <person name="Meslet-Cladiere L."/>
            <person name="Moustafa A."/>
            <person name="Nehr Z."/>
            <person name="Nyvall Collen P."/>
            <person name="Panaud O."/>
            <person name="Partensky F."/>
            <person name="Poulain J."/>
            <person name="Rensing S.A."/>
            <person name="Rousvoal S."/>
            <person name="Samson G."/>
            <person name="Symeonidi A."/>
            <person name="Weissenbach J."/>
            <person name="Zambounis A."/>
            <person name="Wincker P."/>
            <person name="Boyen C."/>
        </authorList>
    </citation>
    <scope>NUCLEOTIDE SEQUENCE [LARGE SCALE GENOMIC DNA]</scope>
    <source>
        <strain evidence="2">cv. Stackhouse</strain>
    </source>
</reference>
<name>R7QMT5_CHOCR</name>
<dbReference type="Proteomes" id="UP000012073">
    <property type="component" value="Unassembled WGS sequence"/>
</dbReference>
<organism evidence="1 2">
    <name type="scientific">Chondrus crispus</name>
    <name type="common">Carrageen Irish moss</name>
    <name type="synonym">Polymorpha crispa</name>
    <dbReference type="NCBI Taxonomy" id="2769"/>
    <lineage>
        <taxon>Eukaryota</taxon>
        <taxon>Rhodophyta</taxon>
        <taxon>Florideophyceae</taxon>
        <taxon>Rhodymeniophycidae</taxon>
        <taxon>Gigartinales</taxon>
        <taxon>Gigartinaceae</taxon>
        <taxon>Chondrus</taxon>
    </lineage>
</organism>
<dbReference type="Gramene" id="CDF39063">
    <property type="protein sequence ID" value="CDF39063"/>
    <property type="gene ID" value="CHC_T00006549001"/>
</dbReference>
<sequence length="32" mass="4105">MLFSIVSIPLRRRYQVSRRMHRFWPKVKTNDW</sequence>
<dbReference type="RefSeq" id="XP_005718974.1">
    <property type="nucleotide sequence ID" value="XM_005718917.1"/>
</dbReference>
<evidence type="ECO:0000313" key="2">
    <source>
        <dbReference type="Proteomes" id="UP000012073"/>
    </source>
</evidence>
<dbReference type="EMBL" id="HG001992">
    <property type="protein sequence ID" value="CDF39063.1"/>
    <property type="molecule type" value="Genomic_DNA"/>
</dbReference>
<gene>
    <name evidence="1" type="ORF">CHC_T00006549001</name>
</gene>
<proteinExistence type="predicted"/>
<dbReference type="AlphaFoldDB" id="R7QMT5"/>
<protein>
    <submittedName>
        <fullName evidence="1">Uncharacterized protein</fullName>
    </submittedName>
</protein>
<keyword evidence="2" id="KW-1185">Reference proteome</keyword>
<evidence type="ECO:0000313" key="1">
    <source>
        <dbReference type="EMBL" id="CDF39063.1"/>
    </source>
</evidence>